<accession>E8V2A1</accession>
<dbReference type="AlphaFoldDB" id="E8V2A1"/>
<dbReference type="EMBL" id="CP002467">
    <property type="protein sequence ID" value="ADV81234.1"/>
    <property type="molecule type" value="Genomic_DNA"/>
</dbReference>
<protein>
    <submittedName>
        <fullName evidence="1">Uncharacterized protein</fullName>
    </submittedName>
</protein>
<dbReference type="Proteomes" id="UP000006844">
    <property type="component" value="Chromosome"/>
</dbReference>
<name>E8V2A1_TERSS</name>
<reference evidence="1 2" key="1">
    <citation type="journal article" date="2012" name="Stand. Genomic Sci.">
        <title>Complete genome sequence of Terriglobus saanensis type strain SP1PR4(T), an Acidobacteria from tundra soil.</title>
        <authorList>
            <person name="Rawat S.R."/>
            <person name="Mannisto M.K."/>
            <person name="Starovoytov V."/>
            <person name="Goodwin L."/>
            <person name="Nolan M."/>
            <person name="Hauser L."/>
            <person name="Land M."/>
            <person name="Davenport K.W."/>
            <person name="Woyke T."/>
            <person name="Haggblom M.M."/>
        </authorList>
    </citation>
    <scope>NUCLEOTIDE SEQUENCE</scope>
    <source>
        <strain evidence="2">ATCC BAA-1853 / DSM 23119 / SP1PR4</strain>
    </source>
</reference>
<dbReference type="eggNOG" id="ENOG502ZQD6">
    <property type="taxonomic scope" value="Bacteria"/>
</dbReference>
<dbReference type="KEGG" id="tsa:AciPR4_0399"/>
<dbReference type="HOGENOM" id="CLU_2829817_0_0_0"/>
<proteinExistence type="predicted"/>
<organism evidence="1 2">
    <name type="scientific">Terriglobus saanensis (strain ATCC BAA-1853 / DSM 23119 / SP1PR4)</name>
    <dbReference type="NCBI Taxonomy" id="401053"/>
    <lineage>
        <taxon>Bacteria</taxon>
        <taxon>Pseudomonadati</taxon>
        <taxon>Acidobacteriota</taxon>
        <taxon>Terriglobia</taxon>
        <taxon>Terriglobales</taxon>
        <taxon>Acidobacteriaceae</taxon>
        <taxon>Terriglobus</taxon>
    </lineage>
</organism>
<dbReference type="OrthoDB" id="123301at2"/>
<dbReference type="RefSeq" id="WP_013566967.1">
    <property type="nucleotide sequence ID" value="NC_014963.1"/>
</dbReference>
<sequence length="66" mass="7371">MRSEQVYRALVNIPNRFSLCQTTARATRRLHVLSTRTEDTTNLALDGISAGKYVDVLPLPDVILAK</sequence>
<keyword evidence="2" id="KW-1185">Reference proteome</keyword>
<evidence type="ECO:0000313" key="2">
    <source>
        <dbReference type="Proteomes" id="UP000006844"/>
    </source>
</evidence>
<evidence type="ECO:0000313" key="1">
    <source>
        <dbReference type="EMBL" id="ADV81234.1"/>
    </source>
</evidence>
<dbReference type="STRING" id="401053.AciPR4_0399"/>
<gene>
    <name evidence="1" type="ordered locus">AciPR4_0399</name>
</gene>